<keyword evidence="2" id="KW-1185">Reference proteome</keyword>
<reference evidence="1" key="1">
    <citation type="submission" date="2022-07" db="EMBL/GenBank/DDBJ databases">
        <title>Phylogenomic reconstructions and comparative analyses of Kickxellomycotina fungi.</title>
        <authorList>
            <person name="Reynolds N.K."/>
            <person name="Stajich J.E."/>
            <person name="Barry K."/>
            <person name="Grigoriev I.V."/>
            <person name="Crous P."/>
            <person name="Smith M.E."/>
        </authorList>
    </citation>
    <scope>NUCLEOTIDE SEQUENCE</scope>
    <source>
        <strain evidence="1">Benny 63K</strain>
    </source>
</reference>
<dbReference type="EMBL" id="JANBPG010001468">
    <property type="protein sequence ID" value="KAJ1889809.1"/>
    <property type="molecule type" value="Genomic_DNA"/>
</dbReference>
<accession>A0ACC1I974</accession>
<gene>
    <name evidence="1" type="ORF">LPJ66_007834</name>
</gene>
<comment type="caution">
    <text evidence="1">The sequence shown here is derived from an EMBL/GenBank/DDBJ whole genome shotgun (WGS) entry which is preliminary data.</text>
</comment>
<proteinExistence type="predicted"/>
<protein>
    <submittedName>
        <fullName evidence="1">Uncharacterized protein</fullName>
    </submittedName>
</protein>
<evidence type="ECO:0000313" key="1">
    <source>
        <dbReference type="EMBL" id="KAJ1889809.1"/>
    </source>
</evidence>
<evidence type="ECO:0000313" key="2">
    <source>
        <dbReference type="Proteomes" id="UP001150581"/>
    </source>
</evidence>
<dbReference type="Proteomes" id="UP001150581">
    <property type="component" value="Unassembled WGS sequence"/>
</dbReference>
<name>A0ACC1I974_9FUNG</name>
<sequence>MMLGFKRTTSRLALVTLLLLFIISVLSRSVLAADGNGGTSNGETNGSIHSSAVSEIDTKNSNTSIVSADPVSISNSDSKANANSDSNSNSDSKNTADNVTTDKPSASPSSNGGFGISLNNDGNGDGQDSSSPSKTGSDTKSTSSTSSGSSNGQPGRIVIKTPPQAVQSPLFEINSEVKLKWDYDNNMKKPPSQITIRGQMPPGYFQPGTSKPLYWYIAQNVSAPNKAYTWNTITESPPGYTLREGTGYKLFIYDSEIGWDNSTRVYPGKLFQFMLPFSMYNSRYAQSNDGVSKNYNPNAATRSVSVAAGAWIALLVAVLAAFAL</sequence>
<organism evidence="1 2">
    <name type="scientific">Kickxella alabastrina</name>
    <dbReference type="NCBI Taxonomy" id="61397"/>
    <lineage>
        <taxon>Eukaryota</taxon>
        <taxon>Fungi</taxon>
        <taxon>Fungi incertae sedis</taxon>
        <taxon>Zoopagomycota</taxon>
        <taxon>Kickxellomycotina</taxon>
        <taxon>Kickxellomycetes</taxon>
        <taxon>Kickxellales</taxon>
        <taxon>Kickxellaceae</taxon>
        <taxon>Kickxella</taxon>
    </lineage>
</organism>